<organism evidence="2 3">
    <name type="scientific">Croceitalea vernalis</name>
    <dbReference type="NCBI Taxonomy" id="3075599"/>
    <lineage>
        <taxon>Bacteria</taxon>
        <taxon>Pseudomonadati</taxon>
        <taxon>Bacteroidota</taxon>
        <taxon>Flavobacteriia</taxon>
        <taxon>Flavobacteriales</taxon>
        <taxon>Flavobacteriaceae</taxon>
        <taxon>Croceitalea</taxon>
    </lineage>
</organism>
<proteinExistence type="predicted"/>
<keyword evidence="1" id="KW-0812">Transmembrane</keyword>
<feature type="transmembrane region" description="Helical" evidence="1">
    <location>
        <begin position="46"/>
        <end position="67"/>
    </location>
</feature>
<reference evidence="2 3" key="1">
    <citation type="submission" date="2023-09" db="EMBL/GenBank/DDBJ databases">
        <authorList>
            <person name="Rey-Velasco X."/>
        </authorList>
    </citation>
    <scope>NUCLEOTIDE SEQUENCE [LARGE SCALE GENOMIC DNA]</scope>
    <source>
        <strain evidence="2 3">P007</strain>
    </source>
</reference>
<dbReference type="Proteomes" id="UP001250662">
    <property type="component" value="Unassembled WGS sequence"/>
</dbReference>
<protein>
    <submittedName>
        <fullName evidence="2">Uncharacterized protein</fullName>
    </submittedName>
</protein>
<dbReference type="EMBL" id="JAVRHU010000002">
    <property type="protein sequence ID" value="MDT0621717.1"/>
    <property type="molecule type" value="Genomic_DNA"/>
</dbReference>
<feature type="transmembrane region" description="Helical" evidence="1">
    <location>
        <begin position="103"/>
        <end position="121"/>
    </location>
</feature>
<gene>
    <name evidence="2" type="ORF">RM520_08765</name>
</gene>
<accession>A0ABU3BHS7</accession>
<sequence length="128" mass="13927">MTSRNRSILTISSILLGGFSLIVFSKISRDIIFDGLSMCSSTSIDIGLGALTLFTSSLLAGFMASIVVMRDNFIPHLVMSAFLIGQLFFISNCEQWAQIGLEIGLNISLIFGLWIGNYTALKFPLAPI</sequence>
<evidence type="ECO:0000256" key="1">
    <source>
        <dbReference type="SAM" id="Phobius"/>
    </source>
</evidence>
<keyword evidence="3" id="KW-1185">Reference proteome</keyword>
<feature type="transmembrane region" description="Helical" evidence="1">
    <location>
        <begin position="6"/>
        <end position="25"/>
    </location>
</feature>
<evidence type="ECO:0000313" key="3">
    <source>
        <dbReference type="Proteomes" id="UP001250662"/>
    </source>
</evidence>
<feature type="transmembrane region" description="Helical" evidence="1">
    <location>
        <begin position="73"/>
        <end position="91"/>
    </location>
</feature>
<name>A0ABU3BHS7_9FLAO</name>
<comment type="caution">
    <text evidence="2">The sequence shown here is derived from an EMBL/GenBank/DDBJ whole genome shotgun (WGS) entry which is preliminary data.</text>
</comment>
<evidence type="ECO:0000313" key="2">
    <source>
        <dbReference type="EMBL" id="MDT0621717.1"/>
    </source>
</evidence>
<keyword evidence="1" id="KW-0472">Membrane</keyword>
<keyword evidence="1" id="KW-1133">Transmembrane helix</keyword>
<dbReference type="RefSeq" id="WP_311387748.1">
    <property type="nucleotide sequence ID" value="NZ_JAVRHU010000002.1"/>
</dbReference>